<sequence>MDILLILIATTMIVGAVATLRRGRGHGKRQTLQEYGDTVAARHGFVPAERLDVRLPGPDPELDEALEEMGRTGQWQPAARLLALTGDDWELRWQRVHSLAGAARVELVRAPGEGGRWLRTWRLEAPEEPGGAVVHALFLAHQAAGSAAGPGSHEHRIILEEARSACAQAALLAPGDPTPLVAELVVACYAGDRRADVESLWGRITALAPHHMGAHLAALPHWGEKGHGSRAEAHAFAERAAASAPGGSLLPALPLFAVFANLPDVNLVGSLFRSAVVGTAVEGALYAVRSAPADHPVMPHVRHLLAWFLVKAERHGEALEQFRLVDGHVGALPWTTVDDPAEAYAAHRMLAAVGWERSGGKPVGA</sequence>
<name>A0ABN3N1A3_9ACTN</name>
<dbReference type="RefSeq" id="WP_344386217.1">
    <property type="nucleotide sequence ID" value="NZ_BAAATA010000064.1"/>
</dbReference>
<reference evidence="1 2" key="1">
    <citation type="journal article" date="2019" name="Int. J. Syst. Evol. Microbiol.">
        <title>The Global Catalogue of Microorganisms (GCM) 10K type strain sequencing project: providing services to taxonomists for standard genome sequencing and annotation.</title>
        <authorList>
            <consortium name="The Broad Institute Genomics Platform"/>
            <consortium name="The Broad Institute Genome Sequencing Center for Infectious Disease"/>
            <person name="Wu L."/>
            <person name="Ma J."/>
        </authorList>
    </citation>
    <scope>NUCLEOTIDE SEQUENCE [LARGE SCALE GENOMIC DNA]</scope>
    <source>
        <strain evidence="1 2">JCM 6307</strain>
    </source>
</reference>
<dbReference type="Proteomes" id="UP001501358">
    <property type="component" value="Unassembled WGS sequence"/>
</dbReference>
<dbReference type="EMBL" id="BAAATA010000064">
    <property type="protein sequence ID" value="GAA2512151.1"/>
    <property type="molecule type" value="Genomic_DNA"/>
</dbReference>
<evidence type="ECO:0000313" key="1">
    <source>
        <dbReference type="EMBL" id="GAA2512151.1"/>
    </source>
</evidence>
<protein>
    <recommendedName>
        <fullName evidence="3">Secreted protein</fullName>
    </recommendedName>
</protein>
<evidence type="ECO:0000313" key="2">
    <source>
        <dbReference type="Proteomes" id="UP001501358"/>
    </source>
</evidence>
<keyword evidence="2" id="KW-1185">Reference proteome</keyword>
<gene>
    <name evidence="1" type="ORF">GCM10010406_55270</name>
</gene>
<comment type="caution">
    <text evidence="1">The sequence shown here is derived from an EMBL/GenBank/DDBJ whole genome shotgun (WGS) entry which is preliminary data.</text>
</comment>
<evidence type="ECO:0008006" key="3">
    <source>
        <dbReference type="Google" id="ProtNLM"/>
    </source>
</evidence>
<organism evidence="1 2">
    <name type="scientific">Streptomyces thermolineatus</name>
    <dbReference type="NCBI Taxonomy" id="44033"/>
    <lineage>
        <taxon>Bacteria</taxon>
        <taxon>Bacillati</taxon>
        <taxon>Actinomycetota</taxon>
        <taxon>Actinomycetes</taxon>
        <taxon>Kitasatosporales</taxon>
        <taxon>Streptomycetaceae</taxon>
        <taxon>Streptomyces</taxon>
    </lineage>
</organism>
<accession>A0ABN3N1A3</accession>
<proteinExistence type="predicted"/>